<protein>
    <submittedName>
        <fullName evidence="1">DUF3173 domain-containing protein</fullName>
    </submittedName>
</protein>
<evidence type="ECO:0000313" key="1">
    <source>
        <dbReference type="EMBL" id="MFD1430221.1"/>
    </source>
</evidence>
<dbReference type="EMBL" id="JBHTOC010000010">
    <property type="protein sequence ID" value="MFD1430221.1"/>
    <property type="molecule type" value="Genomic_DNA"/>
</dbReference>
<comment type="caution">
    <text evidence="1">The sequence shown here is derived from an EMBL/GenBank/DDBJ whole genome shotgun (WGS) entry which is preliminary data.</text>
</comment>
<dbReference type="Proteomes" id="UP001597196">
    <property type="component" value="Unassembled WGS sequence"/>
</dbReference>
<name>A0ABW4CK20_9LACO</name>
<proteinExistence type="predicted"/>
<dbReference type="InterPro" id="IPR021512">
    <property type="entry name" value="DUF3173"/>
</dbReference>
<dbReference type="Pfam" id="PF11372">
    <property type="entry name" value="DUF3173"/>
    <property type="match status" value="1"/>
</dbReference>
<gene>
    <name evidence="1" type="ORF">ACFQ4P_08175</name>
</gene>
<reference evidence="2" key="1">
    <citation type="journal article" date="2019" name="Int. J. Syst. Evol. Microbiol.">
        <title>The Global Catalogue of Microorganisms (GCM) 10K type strain sequencing project: providing services to taxonomists for standard genome sequencing and annotation.</title>
        <authorList>
            <consortium name="The Broad Institute Genomics Platform"/>
            <consortium name="The Broad Institute Genome Sequencing Center for Infectious Disease"/>
            <person name="Wu L."/>
            <person name="Ma J."/>
        </authorList>
    </citation>
    <scope>NUCLEOTIDE SEQUENCE [LARGE SCALE GENOMIC DNA]</scope>
    <source>
        <strain evidence="2">CCM 8980</strain>
    </source>
</reference>
<organism evidence="1 2">
    <name type="scientific">Lacticaseibacillus mingshuiensis</name>
    <dbReference type="NCBI Taxonomy" id="2799574"/>
    <lineage>
        <taxon>Bacteria</taxon>
        <taxon>Bacillati</taxon>
        <taxon>Bacillota</taxon>
        <taxon>Bacilli</taxon>
        <taxon>Lactobacillales</taxon>
        <taxon>Lactobacillaceae</taxon>
        <taxon>Lacticaseibacillus</taxon>
    </lineage>
</organism>
<accession>A0ABW4CK20</accession>
<keyword evidence="2" id="KW-1185">Reference proteome</keyword>
<dbReference type="RefSeq" id="WP_060418013.1">
    <property type="nucleotide sequence ID" value="NZ_JBHTOC010000010.1"/>
</dbReference>
<evidence type="ECO:0000313" key="2">
    <source>
        <dbReference type="Proteomes" id="UP001597196"/>
    </source>
</evidence>
<sequence>MTNTICKQDLMAIGYKEHTARSLICQAKAIMVQKGYPFYNNRRLGRVPTEVVESIIGTTLHREVE</sequence>